<accession>A0AAV2MKD5</accession>
<sequence>MSTYGKLRSHGLHRAWQRVGRGSHSEKAGTSKPIADRSKPQTSWLETETCTTSSVPQGAHAVLEQDTSLSALPRL</sequence>
<feature type="region of interest" description="Disordered" evidence="1">
    <location>
        <begin position="1"/>
        <end position="75"/>
    </location>
</feature>
<gene>
    <name evidence="2" type="ORF">KC01_LOCUS39931</name>
</gene>
<organism evidence="2 3">
    <name type="scientific">Knipowitschia caucasica</name>
    <name type="common">Caucasian dwarf goby</name>
    <name type="synonym">Pomatoschistus caucasicus</name>
    <dbReference type="NCBI Taxonomy" id="637954"/>
    <lineage>
        <taxon>Eukaryota</taxon>
        <taxon>Metazoa</taxon>
        <taxon>Chordata</taxon>
        <taxon>Craniata</taxon>
        <taxon>Vertebrata</taxon>
        <taxon>Euteleostomi</taxon>
        <taxon>Actinopterygii</taxon>
        <taxon>Neopterygii</taxon>
        <taxon>Teleostei</taxon>
        <taxon>Neoteleostei</taxon>
        <taxon>Acanthomorphata</taxon>
        <taxon>Gobiaria</taxon>
        <taxon>Gobiiformes</taxon>
        <taxon>Gobioidei</taxon>
        <taxon>Gobiidae</taxon>
        <taxon>Gobiinae</taxon>
        <taxon>Knipowitschia</taxon>
    </lineage>
</organism>
<evidence type="ECO:0000256" key="1">
    <source>
        <dbReference type="SAM" id="MobiDB-lite"/>
    </source>
</evidence>
<reference evidence="2 3" key="1">
    <citation type="submission" date="2024-04" db="EMBL/GenBank/DDBJ databases">
        <authorList>
            <person name="Waldvogel A.-M."/>
            <person name="Schoenle A."/>
        </authorList>
    </citation>
    <scope>NUCLEOTIDE SEQUENCE [LARGE SCALE GENOMIC DNA]</scope>
</reference>
<dbReference type="EMBL" id="OZ035830">
    <property type="protein sequence ID" value="CAL1613779.1"/>
    <property type="molecule type" value="Genomic_DNA"/>
</dbReference>
<dbReference type="Proteomes" id="UP001497482">
    <property type="component" value="Chromosome 8"/>
</dbReference>
<dbReference type="AlphaFoldDB" id="A0AAV2MKD5"/>
<keyword evidence="3" id="KW-1185">Reference proteome</keyword>
<proteinExistence type="predicted"/>
<feature type="compositionally biased region" description="Polar residues" evidence="1">
    <location>
        <begin position="40"/>
        <end position="56"/>
    </location>
</feature>
<protein>
    <submittedName>
        <fullName evidence="2">Uncharacterized protein</fullName>
    </submittedName>
</protein>
<name>A0AAV2MKD5_KNICA</name>
<evidence type="ECO:0000313" key="3">
    <source>
        <dbReference type="Proteomes" id="UP001497482"/>
    </source>
</evidence>
<evidence type="ECO:0000313" key="2">
    <source>
        <dbReference type="EMBL" id="CAL1613779.1"/>
    </source>
</evidence>
<feature type="compositionally biased region" description="Polar residues" evidence="1">
    <location>
        <begin position="65"/>
        <end position="75"/>
    </location>
</feature>
<feature type="compositionally biased region" description="Basic and acidic residues" evidence="1">
    <location>
        <begin position="23"/>
        <end position="39"/>
    </location>
</feature>
<feature type="compositionally biased region" description="Basic residues" evidence="1">
    <location>
        <begin position="7"/>
        <end position="16"/>
    </location>
</feature>